<dbReference type="AlphaFoldDB" id="A0A0E9SL22"/>
<name>A0A0E9SL22_ANGAN</name>
<reference evidence="1" key="2">
    <citation type="journal article" date="2015" name="Fish Shellfish Immunol.">
        <title>Early steps in the European eel (Anguilla anguilla)-Vibrio vulnificus interaction in the gills: Role of the RtxA13 toxin.</title>
        <authorList>
            <person name="Callol A."/>
            <person name="Pajuelo D."/>
            <person name="Ebbesson L."/>
            <person name="Teles M."/>
            <person name="MacKenzie S."/>
            <person name="Amaro C."/>
        </authorList>
    </citation>
    <scope>NUCLEOTIDE SEQUENCE</scope>
</reference>
<sequence>MTGIRMLRSSQFYLRNRIVASGLGLCSFKAAHWERCY</sequence>
<organism evidence="1">
    <name type="scientific">Anguilla anguilla</name>
    <name type="common">European freshwater eel</name>
    <name type="synonym">Muraena anguilla</name>
    <dbReference type="NCBI Taxonomy" id="7936"/>
    <lineage>
        <taxon>Eukaryota</taxon>
        <taxon>Metazoa</taxon>
        <taxon>Chordata</taxon>
        <taxon>Craniata</taxon>
        <taxon>Vertebrata</taxon>
        <taxon>Euteleostomi</taxon>
        <taxon>Actinopterygii</taxon>
        <taxon>Neopterygii</taxon>
        <taxon>Teleostei</taxon>
        <taxon>Anguilliformes</taxon>
        <taxon>Anguillidae</taxon>
        <taxon>Anguilla</taxon>
    </lineage>
</organism>
<reference evidence="1" key="1">
    <citation type="submission" date="2014-11" db="EMBL/GenBank/DDBJ databases">
        <authorList>
            <person name="Amaro Gonzalez C."/>
        </authorList>
    </citation>
    <scope>NUCLEOTIDE SEQUENCE</scope>
</reference>
<proteinExistence type="predicted"/>
<accession>A0A0E9SL22</accession>
<dbReference type="EMBL" id="GBXM01066561">
    <property type="protein sequence ID" value="JAH42016.1"/>
    <property type="molecule type" value="Transcribed_RNA"/>
</dbReference>
<protein>
    <submittedName>
        <fullName evidence="1">Uncharacterized protein</fullName>
    </submittedName>
</protein>
<evidence type="ECO:0000313" key="1">
    <source>
        <dbReference type="EMBL" id="JAH42016.1"/>
    </source>
</evidence>